<evidence type="ECO:0000256" key="1">
    <source>
        <dbReference type="SAM" id="SignalP"/>
    </source>
</evidence>
<comment type="caution">
    <text evidence="2">The sequence shown here is derived from an EMBL/GenBank/DDBJ whole genome shotgun (WGS) entry which is preliminary data.</text>
</comment>
<dbReference type="EMBL" id="BRPK01000014">
    <property type="protein sequence ID" value="GLB43809.1"/>
    <property type="molecule type" value="Genomic_DNA"/>
</dbReference>
<gene>
    <name evidence="2" type="ORF">LshimejAT787_1403210</name>
</gene>
<organism evidence="2 3">
    <name type="scientific">Lyophyllum shimeji</name>
    <name type="common">Hon-shimeji</name>
    <name type="synonym">Tricholoma shimeji</name>
    <dbReference type="NCBI Taxonomy" id="47721"/>
    <lineage>
        <taxon>Eukaryota</taxon>
        <taxon>Fungi</taxon>
        <taxon>Dikarya</taxon>
        <taxon>Basidiomycota</taxon>
        <taxon>Agaricomycotina</taxon>
        <taxon>Agaricomycetes</taxon>
        <taxon>Agaricomycetidae</taxon>
        <taxon>Agaricales</taxon>
        <taxon>Tricholomatineae</taxon>
        <taxon>Lyophyllaceae</taxon>
        <taxon>Lyophyllum</taxon>
    </lineage>
</organism>
<proteinExistence type="predicted"/>
<reference evidence="2" key="1">
    <citation type="submission" date="2022-07" db="EMBL/GenBank/DDBJ databases">
        <title>The genome of Lyophyllum shimeji provides insight into the initial evolution of ectomycorrhizal fungal genome.</title>
        <authorList>
            <person name="Kobayashi Y."/>
            <person name="Shibata T."/>
            <person name="Hirakawa H."/>
            <person name="Shigenobu S."/>
            <person name="Nishiyama T."/>
            <person name="Yamada A."/>
            <person name="Hasebe M."/>
            <person name="Kawaguchi M."/>
        </authorList>
    </citation>
    <scope>NUCLEOTIDE SEQUENCE</scope>
    <source>
        <strain evidence="2">AT787</strain>
    </source>
</reference>
<accession>A0A9P3UQD7</accession>
<protein>
    <submittedName>
        <fullName evidence="2">Uncharacterized protein</fullName>
    </submittedName>
</protein>
<dbReference type="AlphaFoldDB" id="A0A9P3UQD7"/>
<evidence type="ECO:0000313" key="3">
    <source>
        <dbReference type="Proteomes" id="UP001063166"/>
    </source>
</evidence>
<keyword evidence="1" id="KW-0732">Signal</keyword>
<feature type="chain" id="PRO_5040431301" evidence="1">
    <location>
        <begin position="25"/>
        <end position="109"/>
    </location>
</feature>
<keyword evidence="3" id="KW-1185">Reference proteome</keyword>
<feature type="signal peptide" evidence="1">
    <location>
        <begin position="1"/>
        <end position="24"/>
    </location>
</feature>
<evidence type="ECO:0000313" key="2">
    <source>
        <dbReference type="EMBL" id="GLB43809.1"/>
    </source>
</evidence>
<sequence>MEIFAFALTLSYVLLANPAPDSVADQCKDLLHAGTACLEVIAAFPLAKVPLPTHERFDASRSRVVKVISSLSDPGNLRPRVGTYTHDSALPFRGLHCACCAGVKCTCLV</sequence>
<name>A0A9P3UQD7_LYOSH</name>
<dbReference type="Proteomes" id="UP001063166">
    <property type="component" value="Unassembled WGS sequence"/>
</dbReference>